<gene>
    <name evidence="1" type="ORF">OGAPHI_002678</name>
</gene>
<sequence>MGSSWDRKAHRCIVFGAPLVVEEYAVFVLRPKVASSFSSILPAPSWDKASSSLAIISGSSTRDTDSLAPPLTLSTETFAGAPGLANSKLLLNGLLEDPVGET</sequence>
<accession>A0A9P8PB32</accession>
<reference evidence="1" key="2">
    <citation type="submission" date="2021-01" db="EMBL/GenBank/DDBJ databases">
        <authorList>
            <person name="Schikora-Tamarit M.A."/>
        </authorList>
    </citation>
    <scope>NUCLEOTIDE SEQUENCE</scope>
    <source>
        <strain evidence="1">CBS6075</strain>
    </source>
</reference>
<dbReference type="Proteomes" id="UP000769157">
    <property type="component" value="Unassembled WGS sequence"/>
</dbReference>
<evidence type="ECO:0000313" key="2">
    <source>
        <dbReference type="Proteomes" id="UP000769157"/>
    </source>
</evidence>
<keyword evidence="2" id="KW-1185">Reference proteome</keyword>
<dbReference type="GeneID" id="70234645"/>
<name>A0A9P8PB32_9ASCO</name>
<protein>
    <submittedName>
        <fullName evidence="1">Uncharacterized protein</fullName>
    </submittedName>
</protein>
<dbReference type="AlphaFoldDB" id="A0A9P8PB32"/>
<comment type="caution">
    <text evidence="1">The sequence shown here is derived from an EMBL/GenBank/DDBJ whole genome shotgun (WGS) entry which is preliminary data.</text>
</comment>
<evidence type="ECO:0000313" key="1">
    <source>
        <dbReference type="EMBL" id="KAH3668923.1"/>
    </source>
</evidence>
<dbReference type="RefSeq" id="XP_046063337.1">
    <property type="nucleotide sequence ID" value="XM_046203574.1"/>
</dbReference>
<organism evidence="1 2">
    <name type="scientific">Ogataea philodendri</name>
    <dbReference type="NCBI Taxonomy" id="1378263"/>
    <lineage>
        <taxon>Eukaryota</taxon>
        <taxon>Fungi</taxon>
        <taxon>Dikarya</taxon>
        <taxon>Ascomycota</taxon>
        <taxon>Saccharomycotina</taxon>
        <taxon>Pichiomycetes</taxon>
        <taxon>Pichiales</taxon>
        <taxon>Pichiaceae</taxon>
        <taxon>Ogataea</taxon>
    </lineage>
</organism>
<dbReference type="EMBL" id="JAEUBE010000158">
    <property type="protein sequence ID" value="KAH3668923.1"/>
    <property type="molecule type" value="Genomic_DNA"/>
</dbReference>
<proteinExistence type="predicted"/>
<reference evidence="1" key="1">
    <citation type="journal article" date="2021" name="Open Biol.">
        <title>Shared evolutionary footprints suggest mitochondrial oxidative damage underlies multiple complex I losses in fungi.</title>
        <authorList>
            <person name="Schikora-Tamarit M.A."/>
            <person name="Marcet-Houben M."/>
            <person name="Nosek J."/>
            <person name="Gabaldon T."/>
        </authorList>
    </citation>
    <scope>NUCLEOTIDE SEQUENCE</scope>
    <source>
        <strain evidence="1">CBS6075</strain>
    </source>
</reference>